<keyword evidence="3" id="KW-0963">Cytoplasm</keyword>
<dbReference type="PROSITE" id="PS50088">
    <property type="entry name" value="ANK_REPEAT"/>
    <property type="match status" value="2"/>
</dbReference>
<feature type="region of interest" description="Disordered" evidence="11">
    <location>
        <begin position="708"/>
        <end position="733"/>
    </location>
</feature>
<dbReference type="InterPro" id="IPR011993">
    <property type="entry name" value="PH-like_dom_sf"/>
</dbReference>
<evidence type="ECO:0000259" key="12">
    <source>
        <dbReference type="PROSITE" id="PS50002"/>
    </source>
</evidence>
<dbReference type="CDD" id="cd13251">
    <property type="entry name" value="PH_ASAP"/>
    <property type="match status" value="1"/>
</dbReference>
<evidence type="ECO:0000256" key="5">
    <source>
        <dbReference type="ARBA" id="ARBA00022737"/>
    </source>
</evidence>
<dbReference type="InterPro" id="IPR043593">
    <property type="entry name" value="ASAP"/>
</dbReference>
<feature type="domain" description="SH3" evidence="12">
    <location>
        <begin position="880"/>
        <end position="945"/>
    </location>
</feature>
<dbReference type="SUPFAM" id="SSF50729">
    <property type="entry name" value="PH domain-like"/>
    <property type="match status" value="1"/>
</dbReference>
<comment type="caution">
    <text evidence="15">The sequence shown here is derived from an EMBL/GenBank/DDBJ whole genome shotgun (WGS) entry which is preliminary data.</text>
</comment>
<dbReference type="Gene3D" id="2.30.30.40">
    <property type="entry name" value="SH3 Domains"/>
    <property type="match status" value="1"/>
</dbReference>
<dbReference type="Gene3D" id="1.25.40.950">
    <property type="match status" value="1"/>
</dbReference>
<dbReference type="InterPro" id="IPR037278">
    <property type="entry name" value="ARFGAP/RecO"/>
</dbReference>
<evidence type="ECO:0000259" key="13">
    <source>
        <dbReference type="PROSITE" id="PS50003"/>
    </source>
</evidence>
<dbReference type="InterPro" id="IPR001849">
    <property type="entry name" value="PH_domain"/>
</dbReference>
<evidence type="ECO:0000256" key="6">
    <source>
        <dbReference type="ARBA" id="ARBA00022833"/>
    </source>
</evidence>
<dbReference type="InterPro" id="IPR037844">
    <property type="entry name" value="PH_ASAP"/>
</dbReference>
<keyword evidence="7 8" id="KW-0040">ANK repeat</keyword>
<evidence type="ECO:0000313" key="16">
    <source>
        <dbReference type="Proteomes" id="UP001642540"/>
    </source>
</evidence>
<dbReference type="PROSITE" id="PS50002">
    <property type="entry name" value="SH3"/>
    <property type="match status" value="1"/>
</dbReference>
<dbReference type="Gene3D" id="1.10.220.150">
    <property type="entry name" value="Arf GTPase activating protein"/>
    <property type="match status" value="1"/>
</dbReference>
<dbReference type="Pfam" id="PF00018">
    <property type="entry name" value="SH3_1"/>
    <property type="match status" value="1"/>
</dbReference>
<dbReference type="SUPFAM" id="SSF57863">
    <property type="entry name" value="ArfGap/RecO-like zinc finger"/>
    <property type="match status" value="1"/>
</dbReference>
<dbReference type="InterPro" id="IPR036028">
    <property type="entry name" value="SH3-like_dom_sf"/>
</dbReference>
<accession>A0ABP1PSA0</accession>
<keyword evidence="2 9" id="KW-0728">SH3 domain</keyword>
<dbReference type="InterPro" id="IPR027267">
    <property type="entry name" value="AH/BAR_dom_sf"/>
</dbReference>
<dbReference type="InterPro" id="IPR004148">
    <property type="entry name" value="BAR_dom"/>
</dbReference>
<evidence type="ECO:0000256" key="4">
    <source>
        <dbReference type="ARBA" id="ARBA00022723"/>
    </source>
</evidence>
<organism evidence="15 16">
    <name type="scientific">Orchesella dallaii</name>
    <dbReference type="NCBI Taxonomy" id="48710"/>
    <lineage>
        <taxon>Eukaryota</taxon>
        <taxon>Metazoa</taxon>
        <taxon>Ecdysozoa</taxon>
        <taxon>Arthropoda</taxon>
        <taxon>Hexapoda</taxon>
        <taxon>Collembola</taxon>
        <taxon>Entomobryomorpha</taxon>
        <taxon>Entomobryoidea</taxon>
        <taxon>Orchesellidae</taxon>
        <taxon>Orchesellinae</taxon>
        <taxon>Orchesella</taxon>
    </lineage>
</organism>
<evidence type="ECO:0000256" key="7">
    <source>
        <dbReference type="ARBA" id="ARBA00023043"/>
    </source>
</evidence>
<name>A0ABP1PSA0_9HEXA</name>
<dbReference type="PRINTS" id="PR00405">
    <property type="entry name" value="REVINTRACTNG"/>
</dbReference>
<dbReference type="SUPFAM" id="SSF103657">
    <property type="entry name" value="BAR/IMD domain-like"/>
    <property type="match status" value="1"/>
</dbReference>
<dbReference type="SMART" id="SM00105">
    <property type="entry name" value="ArfGap"/>
    <property type="match status" value="1"/>
</dbReference>
<dbReference type="Gene3D" id="1.20.1270.60">
    <property type="entry name" value="Arfaptin homology (AH) domain/BAR domain"/>
    <property type="match status" value="1"/>
</dbReference>
<evidence type="ECO:0000256" key="3">
    <source>
        <dbReference type="ARBA" id="ARBA00022490"/>
    </source>
</evidence>
<evidence type="ECO:0000256" key="2">
    <source>
        <dbReference type="ARBA" id="ARBA00022443"/>
    </source>
</evidence>
<feature type="region of interest" description="Disordered" evidence="11">
    <location>
        <begin position="754"/>
        <end position="835"/>
    </location>
</feature>
<dbReference type="Gene3D" id="2.30.29.30">
    <property type="entry name" value="Pleckstrin-homology domain (PH domain)/Phosphotyrosine-binding domain (PTB)"/>
    <property type="match status" value="1"/>
</dbReference>
<dbReference type="InterPro" id="IPR038508">
    <property type="entry name" value="ArfGAP_dom_sf"/>
</dbReference>
<evidence type="ECO:0000256" key="10">
    <source>
        <dbReference type="PROSITE-ProRule" id="PRU00288"/>
    </source>
</evidence>
<dbReference type="Proteomes" id="UP001642540">
    <property type="component" value="Unassembled WGS sequence"/>
</dbReference>
<evidence type="ECO:0000256" key="1">
    <source>
        <dbReference type="ARBA" id="ARBA00004496"/>
    </source>
</evidence>
<dbReference type="InterPro" id="IPR001164">
    <property type="entry name" value="ArfGAP_dom"/>
</dbReference>
<dbReference type="CDD" id="cd07604">
    <property type="entry name" value="BAR_ASAPs"/>
    <property type="match status" value="1"/>
</dbReference>
<keyword evidence="16" id="KW-1185">Reference proteome</keyword>
<dbReference type="CDD" id="cd08834">
    <property type="entry name" value="ArfGap_ASAP"/>
    <property type="match status" value="1"/>
</dbReference>
<dbReference type="PRINTS" id="PR00452">
    <property type="entry name" value="SH3DOMAIN"/>
</dbReference>
<dbReference type="InterPro" id="IPR001452">
    <property type="entry name" value="SH3_domain"/>
</dbReference>
<evidence type="ECO:0000313" key="15">
    <source>
        <dbReference type="EMBL" id="CAL8073522.1"/>
    </source>
</evidence>
<dbReference type="SUPFAM" id="SSF48403">
    <property type="entry name" value="Ankyrin repeat"/>
    <property type="match status" value="1"/>
</dbReference>
<comment type="subcellular location">
    <subcellularLocation>
        <location evidence="1">Cytoplasm</location>
    </subcellularLocation>
</comment>
<dbReference type="Pfam" id="PF01412">
    <property type="entry name" value="ArfGap"/>
    <property type="match status" value="1"/>
</dbReference>
<reference evidence="15 16" key="1">
    <citation type="submission" date="2024-08" db="EMBL/GenBank/DDBJ databases">
        <authorList>
            <person name="Cucini C."/>
            <person name="Frati F."/>
        </authorList>
    </citation>
    <scope>NUCLEOTIDE SEQUENCE [LARGE SCALE GENOMIC DNA]</scope>
</reference>
<feature type="repeat" description="ANK" evidence="8">
    <location>
        <begin position="594"/>
        <end position="627"/>
    </location>
</feature>
<feature type="domain" description="Arf-GAP" evidence="14">
    <location>
        <begin position="435"/>
        <end position="556"/>
    </location>
</feature>
<keyword evidence="6" id="KW-0862">Zinc</keyword>
<dbReference type="Pfam" id="PF16746">
    <property type="entry name" value="BAR_3"/>
    <property type="match status" value="1"/>
</dbReference>
<dbReference type="PANTHER" id="PTHR45854:SF3">
    <property type="entry name" value="ARFGAP WITH SH3 DOMAIN, ANK REPEAT AND PH DOMAIN-CONTAINING PROTEIN"/>
    <property type="match status" value="1"/>
</dbReference>
<dbReference type="SMART" id="SM00326">
    <property type="entry name" value="SH3"/>
    <property type="match status" value="1"/>
</dbReference>
<evidence type="ECO:0000259" key="14">
    <source>
        <dbReference type="PROSITE" id="PS50115"/>
    </source>
</evidence>
<dbReference type="Pfam" id="PF12796">
    <property type="entry name" value="Ank_2"/>
    <property type="match status" value="1"/>
</dbReference>
<keyword evidence="10" id="KW-0863">Zinc-finger</keyword>
<feature type="repeat" description="ANK" evidence="8">
    <location>
        <begin position="628"/>
        <end position="660"/>
    </location>
</feature>
<dbReference type="PROSITE" id="PS50003">
    <property type="entry name" value="PH_DOMAIN"/>
    <property type="match status" value="1"/>
</dbReference>
<feature type="compositionally biased region" description="Polar residues" evidence="11">
    <location>
        <begin position="754"/>
        <end position="767"/>
    </location>
</feature>
<feature type="domain" description="PH" evidence="13">
    <location>
        <begin position="323"/>
        <end position="414"/>
    </location>
</feature>
<evidence type="ECO:0000256" key="8">
    <source>
        <dbReference type="PROSITE-ProRule" id="PRU00023"/>
    </source>
</evidence>
<keyword evidence="4" id="KW-0479">Metal-binding</keyword>
<evidence type="ECO:0000256" key="11">
    <source>
        <dbReference type="SAM" id="MobiDB-lite"/>
    </source>
</evidence>
<dbReference type="SUPFAM" id="SSF50044">
    <property type="entry name" value="SH3-domain"/>
    <property type="match status" value="1"/>
</dbReference>
<dbReference type="EMBL" id="CAXLJM020000007">
    <property type="protein sequence ID" value="CAL8073522.1"/>
    <property type="molecule type" value="Genomic_DNA"/>
</dbReference>
<dbReference type="SMART" id="SM00248">
    <property type="entry name" value="ANK"/>
    <property type="match status" value="2"/>
</dbReference>
<evidence type="ECO:0008006" key="17">
    <source>
        <dbReference type="Google" id="ProtNLM"/>
    </source>
</evidence>
<evidence type="ECO:0000256" key="9">
    <source>
        <dbReference type="PROSITE-ProRule" id="PRU00192"/>
    </source>
</evidence>
<dbReference type="InterPro" id="IPR002110">
    <property type="entry name" value="Ankyrin_rpt"/>
</dbReference>
<proteinExistence type="predicted"/>
<feature type="region of interest" description="Disordered" evidence="11">
    <location>
        <begin position="1"/>
        <end position="24"/>
    </location>
</feature>
<gene>
    <name evidence="15" type="ORF">ODALV1_LOCUS2634</name>
</gene>
<feature type="compositionally biased region" description="Polar residues" evidence="11">
    <location>
        <begin position="816"/>
        <end position="834"/>
    </location>
</feature>
<dbReference type="PROSITE" id="PS50115">
    <property type="entry name" value="ARFGAP"/>
    <property type="match status" value="1"/>
</dbReference>
<dbReference type="PANTHER" id="PTHR45854">
    <property type="entry name" value="ASAP FAMILY MEMBER"/>
    <property type="match status" value="1"/>
</dbReference>
<dbReference type="PROSITE" id="PS50297">
    <property type="entry name" value="ANK_REP_REGION"/>
    <property type="match status" value="1"/>
</dbReference>
<dbReference type="Gene3D" id="1.25.40.20">
    <property type="entry name" value="Ankyrin repeat-containing domain"/>
    <property type="match status" value="1"/>
</dbReference>
<sequence length="945" mass="105417">MPESISTSEFIEETRDDFHSPTTSTFVSRIPHCRNAVLQMEETLDSDREGLIKMKKALKQIHQNGTNHVESEVLLSRALERLGNGSLSQEPELAAAFLKFAVVTKELSNLQRTLMQNLQNMVLFPLDSLLKGDIRGVKGELRRPFDKALKDYETRHSKLEKEKKAQARDAGMFRKEVTPAEIADETERERRLLQLNLCDYLLKVNEIRTKKGVELLKHLVEYYHALNSYFQDGLKTMEHFGSYVSILSTNLTKIRQKQDEERKKLNELRNLLKTTPGLEKEVASLACIPVSGSLLNLSNVSASNQSGPGSYSLHQMQGNKSLGVTKIGYLNKKSEGKMRRVWQKRKCAVQDGFLKIFHGDESKQPTQVNLLTCQLKVVSDDKKFFDLVSYNRTYHLQSEDEADEWISVLLNSKEAAMAKAFDQKVDNDGLLELTQAILGHVHRLPGNDKCADCDSEKEVTWLSVNLGVIVCIECSGVHRTLGVGISRIQSISLDRIPPSLLILSVSLGNNVINEILEENLRPGHKPSPTSTMEERTEFIRSKYVDKKYVTPVNLDESLLFRRVELAVESDDLILLVRTWAQGVKLGQPLPSKESGETPLHLAIAKKSSLPIVDFLVHNSGASDRKTKNGSTPLHYCAMFGRTEPTKLLLRAGVDLQMQDSEKQTAMEVSRQRGHKAVEDLLLHAMEGKKSLFETVDFDWNLGAEDSTDFSDDEATVLDDPSVTPEKKRRPSSFMIESPYKSASMFSVDDLRTSGISTPMSTGSTFSIKNARHKRVAPPPPSPSNHTRSPSDSLIGKLGLGRLVIPPGEPPPLRKTNMATSPPTSSLPTQHSTPLSGPFSVMGTVISSSSAVTPTSLPSPILATAGNILSNGTKSYPMDLQRFKKCRALYDCEADNSDEISFRQGDIIYILNETTEDDNWMEGLVVDELGTRRQGMFPISFVEFDD</sequence>
<dbReference type="SMART" id="SM00233">
    <property type="entry name" value="PH"/>
    <property type="match status" value="1"/>
</dbReference>
<keyword evidence="5" id="KW-0677">Repeat</keyword>
<dbReference type="InterPro" id="IPR036770">
    <property type="entry name" value="Ankyrin_rpt-contain_sf"/>
</dbReference>
<protein>
    <recommendedName>
        <fullName evidence="17">Arf-GAP with SH3 domain, ANK repeat and PH domain-containing protein 1</fullName>
    </recommendedName>
</protein>